<comment type="catalytic activity">
    <reaction evidence="7">
        <text>RNA(n) + ATP = RNA(n)-3'-adenine ribonucleotide + diphosphate</text>
        <dbReference type="Rhea" id="RHEA:11332"/>
        <dbReference type="Rhea" id="RHEA-COMP:14527"/>
        <dbReference type="Rhea" id="RHEA-COMP:17347"/>
        <dbReference type="ChEBI" id="CHEBI:30616"/>
        <dbReference type="ChEBI" id="CHEBI:33019"/>
        <dbReference type="ChEBI" id="CHEBI:140395"/>
        <dbReference type="ChEBI" id="CHEBI:173115"/>
        <dbReference type="EC" id="2.7.7.19"/>
    </reaction>
</comment>
<feature type="domain" description="tRNA nucleotidyltransferase/poly(A) polymerase RNA and SrmB- binding" evidence="12">
    <location>
        <begin position="226"/>
        <end position="284"/>
    </location>
</feature>
<evidence type="ECO:0000313" key="13">
    <source>
        <dbReference type="EMBL" id="MDP8175834.1"/>
    </source>
</evidence>
<dbReference type="EC" id="2.7.7.19" evidence="7"/>
<feature type="compositionally biased region" description="Basic residues" evidence="9">
    <location>
        <begin position="456"/>
        <end position="471"/>
    </location>
</feature>
<dbReference type="SUPFAM" id="SSF81891">
    <property type="entry name" value="Poly A polymerase C-terminal region-like"/>
    <property type="match status" value="1"/>
</dbReference>
<reference evidence="13" key="1">
    <citation type="journal article" date="2023" name="Front. Microbiol.">
        <title>Phylogeography and host specificity of Pasteurellaceae pathogenic to sea-farmed fish in the north-east Atlantic.</title>
        <authorList>
            <person name="Gulla S."/>
            <person name="Colquhoun D.J."/>
            <person name="Olsen A.B."/>
            <person name="Spilsberg B."/>
            <person name="Lagesen K."/>
            <person name="Aakesson C.P."/>
            <person name="Strom S."/>
            <person name="Manji F."/>
            <person name="Birkbeck T.H."/>
            <person name="Nilsen H.K."/>
        </authorList>
    </citation>
    <scope>NUCLEOTIDE SEQUENCE</scope>
    <source>
        <strain evidence="13">98B1</strain>
    </source>
</reference>
<dbReference type="SUPFAM" id="SSF81301">
    <property type="entry name" value="Nucleotidyltransferase"/>
    <property type="match status" value="1"/>
</dbReference>
<keyword evidence="6 7" id="KW-0804">Transcription</keyword>
<evidence type="ECO:0000256" key="5">
    <source>
        <dbReference type="ARBA" id="ARBA00022884"/>
    </source>
</evidence>
<dbReference type="Proteomes" id="UP001231736">
    <property type="component" value="Unassembled WGS sequence"/>
</dbReference>
<feature type="active site" evidence="7">
    <location>
        <position position="82"/>
    </location>
</feature>
<comment type="function">
    <text evidence="7">Adds poly(A) tail to the 3' end of many RNAs, which usually targets these RNAs for decay. Plays a significant role in the global control of gene expression, through influencing the rate of transcript degradation, and in the general RNA quality control.</text>
</comment>
<feature type="active site" evidence="7">
    <location>
        <position position="167"/>
    </location>
</feature>
<dbReference type="Gene3D" id="3.30.460.10">
    <property type="entry name" value="Beta Polymerase, domain 2"/>
    <property type="match status" value="1"/>
</dbReference>
<keyword evidence="5 7" id="KW-0694">RNA-binding</keyword>
<comment type="caution">
    <text evidence="13">The sequence shown here is derived from an EMBL/GenBank/DDBJ whole genome shotgun (WGS) entry which is preliminary data.</text>
</comment>
<proteinExistence type="inferred from homology"/>
<evidence type="ECO:0000256" key="1">
    <source>
        <dbReference type="ARBA" id="ARBA00022664"/>
    </source>
</evidence>
<dbReference type="Pfam" id="PF12626">
    <property type="entry name" value="PolyA_pol_arg_C"/>
    <property type="match status" value="1"/>
</dbReference>
<dbReference type="GO" id="GO:0006397">
    <property type="term" value="P:mRNA processing"/>
    <property type="evidence" value="ECO:0007669"/>
    <property type="project" value="UniProtKB-KW"/>
</dbReference>
<dbReference type="InterPro" id="IPR010206">
    <property type="entry name" value="PolA_pol_I"/>
</dbReference>
<dbReference type="EMBL" id="JASAYT010000044">
    <property type="protein sequence ID" value="MDP8175834.1"/>
    <property type="molecule type" value="Genomic_DNA"/>
</dbReference>
<evidence type="ECO:0000259" key="11">
    <source>
        <dbReference type="Pfam" id="PF12626"/>
    </source>
</evidence>
<feature type="region of interest" description="Disordered" evidence="9">
    <location>
        <begin position="444"/>
        <end position="478"/>
    </location>
</feature>
<sequence>MQVNKKRKDVFEKPIHQNSELPSHLLHKKFTVNAKKYGISTKNFSNNAIAIVNKLSRNGFEAYIVGGCLRDILLDREPKDFDITTNARPEEIKKIFGRQCRLIGRRFRLAHIVYGREVYEVATFRANPSTLSNQNEVDNNIAKTSNEGMLLRDNVYGSLKEDAQRRDFSVNALYFDVKHNLIFDFFEGIKDIQAGKLRLIGDPNTRYQEDPVRMLRAIRFMAKLDMFLEKSTELPIYQLTHLLNNIPAARLFDESLKLLQSGSGVKTYQLLREYHLFEILFPTIACSFTEQEDSYAEKMIIKALTSTDNRIQDNLRINPAFLYAALLWYPMREKMDELKNEGGLNTHDAMMLAANEILAETCNRIALHRRHTAVIRDIWQLQFRMTKRVGRRPYQTLEHIKFRAGFDLLVMRAEIEGGDLVELSAWWHEFQLSNEVQRTQQINSVKSFQNGDTQKRKPRRKRYYKNRRKPKTTTSVNE</sequence>
<feature type="domain" description="Polymerase A arginine-rich C-terminal" evidence="11">
    <location>
        <begin position="343"/>
        <end position="461"/>
    </location>
</feature>
<dbReference type="GO" id="GO:1990817">
    <property type="term" value="F:poly(A) RNA polymerase activity"/>
    <property type="evidence" value="ECO:0007669"/>
    <property type="project" value="UniProtKB-UniRule"/>
</dbReference>
<evidence type="ECO:0000256" key="4">
    <source>
        <dbReference type="ARBA" id="ARBA00022840"/>
    </source>
</evidence>
<evidence type="ECO:0000256" key="8">
    <source>
        <dbReference type="RuleBase" id="RU003953"/>
    </source>
</evidence>
<dbReference type="Pfam" id="PF12627">
    <property type="entry name" value="PolyA_pol_RNAbd"/>
    <property type="match status" value="1"/>
</dbReference>
<feature type="active site" evidence="7">
    <location>
        <position position="80"/>
    </location>
</feature>
<dbReference type="Gene3D" id="1.10.3090.10">
    <property type="entry name" value="cca-adding enzyme, domain 2"/>
    <property type="match status" value="1"/>
</dbReference>
<dbReference type="PANTHER" id="PTHR43051">
    <property type="entry name" value="POLYNUCLEOTIDE ADENYLYLTRANSFERASE FAMILY PROTEIN"/>
    <property type="match status" value="1"/>
</dbReference>
<keyword evidence="2 7" id="KW-0808">Transferase</keyword>
<dbReference type="GO" id="GO:0003723">
    <property type="term" value="F:RNA binding"/>
    <property type="evidence" value="ECO:0007669"/>
    <property type="project" value="UniProtKB-UniRule"/>
</dbReference>
<dbReference type="AlphaFoldDB" id="A0AAJ6P3K2"/>
<name>A0AAJ6P3K2_9PAST</name>
<dbReference type="InterPro" id="IPR032828">
    <property type="entry name" value="PolyA_RNA-bd"/>
</dbReference>
<dbReference type="GO" id="GO:0043633">
    <property type="term" value="P:polyadenylation-dependent RNA catabolic process"/>
    <property type="evidence" value="ECO:0007669"/>
    <property type="project" value="InterPro"/>
</dbReference>
<feature type="domain" description="Poly A polymerase head" evidence="10">
    <location>
        <begin position="62"/>
        <end position="198"/>
    </location>
</feature>
<dbReference type="GO" id="GO:0005524">
    <property type="term" value="F:ATP binding"/>
    <property type="evidence" value="ECO:0007669"/>
    <property type="project" value="UniProtKB-UniRule"/>
</dbReference>
<organism evidence="13 14">
    <name type="scientific">Phocoenobacter skyensis</name>
    <dbReference type="NCBI Taxonomy" id="97481"/>
    <lineage>
        <taxon>Bacteria</taxon>
        <taxon>Pseudomonadati</taxon>
        <taxon>Pseudomonadota</taxon>
        <taxon>Gammaproteobacteria</taxon>
        <taxon>Pasteurellales</taxon>
        <taxon>Pasteurellaceae</taxon>
        <taxon>Phocoenobacter</taxon>
    </lineage>
</organism>
<evidence type="ECO:0000256" key="7">
    <source>
        <dbReference type="HAMAP-Rule" id="MF_00957"/>
    </source>
</evidence>
<protein>
    <recommendedName>
        <fullName evidence="7">Poly(A) polymerase I</fullName>
        <shortName evidence="7">PAP I</shortName>
        <ecNumber evidence="7">2.7.7.19</ecNumber>
    </recommendedName>
</protein>
<dbReference type="HAMAP" id="MF_00957">
    <property type="entry name" value="PolyA_pol"/>
    <property type="match status" value="1"/>
</dbReference>
<evidence type="ECO:0000256" key="3">
    <source>
        <dbReference type="ARBA" id="ARBA00022741"/>
    </source>
</evidence>
<comment type="similarity">
    <text evidence="7 8">Belongs to the tRNA nucleotidyltransferase/poly(A) polymerase family.</text>
</comment>
<evidence type="ECO:0000259" key="10">
    <source>
        <dbReference type="Pfam" id="PF01743"/>
    </source>
</evidence>
<gene>
    <name evidence="7 13" type="primary">pcnB</name>
    <name evidence="13" type="ORF">QJU97_10260</name>
</gene>
<dbReference type="InterPro" id="IPR002646">
    <property type="entry name" value="PolA_pol_head_dom"/>
</dbReference>
<dbReference type="InterPro" id="IPR043519">
    <property type="entry name" value="NT_sf"/>
</dbReference>
<keyword evidence="13" id="KW-0548">Nucleotidyltransferase</keyword>
<evidence type="ECO:0000256" key="2">
    <source>
        <dbReference type="ARBA" id="ARBA00022679"/>
    </source>
</evidence>
<dbReference type="Pfam" id="PF01743">
    <property type="entry name" value="PolyA_pol"/>
    <property type="match status" value="1"/>
</dbReference>
<accession>A0AAJ6P3K2</accession>
<dbReference type="PANTHER" id="PTHR43051:SF1">
    <property type="entry name" value="POLYNUCLEOTIDE ADENYLYLTRANSFERASE FAMILY PROTEIN"/>
    <property type="match status" value="1"/>
</dbReference>
<evidence type="ECO:0000256" key="9">
    <source>
        <dbReference type="SAM" id="MobiDB-lite"/>
    </source>
</evidence>
<dbReference type="NCBIfam" id="TIGR01942">
    <property type="entry name" value="pcnB"/>
    <property type="match status" value="1"/>
</dbReference>
<dbReference type="InterPro" id="IPR052191">
    <property type="entry name" value="tRNA_ntf/polyA_polymerase_I"/>
</dbReference>
<keyword evidence="1 7" id="KW-0507">mRNA processing</keyword>
<evidence type="ECO:0000313" key="14">
    <source>
        <dbReference type="Proteomes" id="UP001231736"/>
    </source>
</evidence>
<dbReference type="CDD" id="cd05398">
    <property type="entry name" value="NT_ClassII-CCAase"/>
    <property type="match status" value="1"/>
</dbReference>
<keyword evidence="4 7" id="KW-0067">ATP-binding</keyword>
<evidence type="ECO:0000259" key="12">
    <source>
        <dbReference type="Pfam" id="PF12627"/>
    </source>
</evidence>
<keyword evidence="3 7" id="KW-0547">Nucleotide-binding</keyword>
<dbReference type="InterPro" id="IPR025866">
    <property type="entry name" value="PolyA_pol_arg_C_dom"/>
</dbReference>
<evidence type="ECO:0000256" key="6">
    <source>
        <dbReference type="ARBA" id="ARBA00023163"/>
    </source>
</evidence>